<feature type="domain" description="HTH arsR-type" evidence="4">
    <location>
        <begin position="1"/>
        <end position="95"/>
    </location>
</feature>
<dbReference type="PANTHER" id="PTHR43132">
    <property type="entry name" value="ARSENICAL RESISTANCE OPERON REPRESSOR ARSR-RELATED"/>
    <property type="match status" value="1"/>
</dbReference>
<keyword evidence="1" id="KW-0805">Transcription regulation</keyword>
<accession>A0A0M7AI57</accession>
<dbReference type="Pfam" id="PF12840">
    <property type="entry name" value="HTH_20"/>
    <property type="match status" value="1"/>
</dbReference>
<dbReference type="InterPro" id="IPR051011">
    <property type="entry name" value="Metal_resp_trans_reg"/>
</dbReference>
<dbReference type="InterPro" id="IPR036388">
    <property type="entry name" value="WH-like_DNA-bd_sf"/>
</dbReference>
<dbReference type="PROSITE" id="PS50987">
    <property type="entry name" value="HTH_ARSR_2"/>
    <property type="match status" value="1"/>
</dbReference>
<dbReference type="AlphaFoldDB" id="A0A0M7AI57"/>
<keyword evidence="6" id="KW-1185">Reference proteome</keyword>
<proteinExistence type="predicted"/>
<dbReference type="EMBL" id="CXWD01000018">
    <property type="protein sequence ID" value="CTQ74825.1"/>
    <property type="molecule type" value="Genomic_DNA"/>
</dbReference>
<dbReference type="InterPro" id="IPR011991">
    <property type="entry name" value="ArsR-like_HTH"/>
</dbReference>
<evidence type="ECO:0000313" key="5">
    <source>
        <dbReference type="EMBL" id="CTQ74825.1"/>
    </source>
</evidence>
<keyword evidence="3" id="KW-0804">Transcription</keyword>
<dbReference type="STRING" id="388408.LAX5112_03989"/>
<evidence type="ECO:0000256" key="1">
    <source>
        <dbReference type="ARBA" id="ARBA00023015"/>
    </source>
</evidence>
<dbReference type="OrthoDB" id="9804742at2"/>
<dbReference type="Gene3D" id="1.10.10.10">
    <property type="entry name" value="Winged helix-like DNA-binding domain superfamily/Winged helix DNA-binding domain"/>
    <property type="match status" value="1"/>
</dbReference>
<reference evidence="6" key="1">
    <citation type="submission" date="2015-07" db="EMBL/GenBank/DDBJ databases">
        <authorList>
            <person name="Rodrigo-Torres Lidia"/>
            <person name="Arahal R.David."/>
        </authorList>
    </citation>
    <scope>NUCLEOTIDE SEQUENCE [LARGE SCALE GENOMIC DNA]</scope>
    <source>
        <strain evidence="6">CECT 5112</strain>
    </source>
</reference>
<evidence type="ECO:0000256" key="2">
    <source>
        <dbReference type="ARBA" id="ARBA00023125"/>
    </source>
</evidence>
<gene>
    <name evidence="5" type="ORF">LAX5112_03989</name>
</gene>
<name>A0A0M7AI57_9HYPH</name>
<dbReference type="GO" id="GO:0003700">
    <property type="term" value="F:DNA-binding transcription factor activity"/>
    <property type="evidence" value="ECO:0007669"/>
    <property type="project" value="InterPro"/>
</dbReference>
<dbReference type="SMART" id="SM00418">
    <property type="entry name" value="HTH_ARSR"/>
    <property type="match status" value="1"/>
</dbReference>
<evidence type="ECO:0000259" key="4">
    <source>
        <dbReference type="PROSITE" id="PS50987"/>
    </source>
</evidence>
<dbReference type="CDD" id="cd00090">
    <property type="entry name" value="HTH_ARSR"/>
    <property type="match status" value="1"/>
</dbReference>
<sequence length="122" mass="13336">MDTNFALGAFGALSQKTRLDVFRLLIKAGPDGMNSGEIGEVLGVRQNTMSANLSVLLQAGLVKNEREGRSIRYFANMDRTRDLLTFLLADCCGGHPDLCAQVMDIVTCQTETTSIEDHREGL</sequence>
<dbReference type="PANTHER" id="PTHR43132:SF2">
    <property type="entry name" value="ARSENICAL RESISTANCE OPERON REPRESSOR ARSR-RELATED"/>
    <property type="match status" value="1"/>
</dbReference>
<keyword evidence="2" id="KW-0238">DNA-binding</keyword>
<evidence type="ECO:0000313" key="6">
    <source>
        <dbReference type="Proteomes" id="UP000053235"/>
    </source>
</evidence>
<dbReference type="InterPro" id="IPR036390">
    <property type="entry name" value="WH_DNA-bd_sf"/>
</dbReference>
<dbReference type="GO" id="GO:0003677">
    <property type="term" value="F:DNA binding"/>
    <property type="evidence" value="ECO:0007669"/>
    <property type="project" value="UniProtKB-KW"/>
</dbReference>
<dbReference type="Proteomes" id="UP000053235">
    <property type="component" value="Unassembled WGS sequence"/>
</dbReference>
<dbReference type="NCBIfam" id="NF033788">
    <property type="entry name" value="HTH_metalloreg"/>
    <property type="match status" value="1"/>
</dbReference>
<dbReference type="PRINTS" id="PR00778">
    <property type="entry name" value="HTHARSR"/>
</dbReference>
<dbReference type="RefSeq" id="WP_055673281.1">
    <property type="nucleotide sequence ID" value="NZ_CXWD01000018.1"/>
</dbReference>
<dbReference type="SUPFAM" id="SSF46785">
    <property type="entry name" value="Winged helix' DNA-binding domain"/>
    <property type="match status" value="1"/>
</dbReference>
<evidence type="ECO:0000256" key="3">
    <source>
        <dbReference type="ARBA" id="ARBA00023163"/>
    </source>
</evidence>
<organism evidence="5 6">
    <name type="scientific">Roseibium alexandrii</name>
    <dbReference type="NCBI Taxonomy" id="388408"/>
    <lineage>
        <taxon>Bacteria</taxon>
        <taxon>Pseudomonadati</taxon>
        <taxon>Pseudomonadota</taxon>
        <taxon>Alphaproteobacteria</taxon>
        <taxon>Hyphomicrobiales</taxon>
        <taxon>Stappiaceae</taxon>
        <taxon>Roseibium</taxon>
    </lineage>
</organism>
<dbReference type="InterPro" id="IPR001845">
    <property type="entry name" value="HTH_ArsR_DNA-bd_dom"/>
</dbReference>
<protein>
    <submittedName>
        <fullName evidence="5">Helix-turn-helix domain protein</fullName>
    </submittedName>
</protein>